<dbReference type="Proteomes" id="UP000093858">
    <property type="component" value="Unassembled WGS sequence"/>
</dbReference>
<dbReference type="RefSeq" id="WP_064542313.1">
    <property type="nucleotide sequence ID" value="NZ_LWSU01000274.1"/>
</dbReference>
<reference evidence="1 2" key="1">
    <citation type="submission" date="2016-04" db="EMBL/GenBank/DDBJ databases">
        <title>Xanthomonas translucens phylogeny.</title>
        <authorList>
            <person name="Langlois P."/>
        </authorList>
    </citation>
    <scope>NUCLEOTIDE SEQUENCE [LARGE SCALE GENOMIC DNA]</scope>
    <source>
        <strain evidence="1 2">B99</strain>
    </source>
</reference>
<organism evidence="1 2">
    <name type="scientific">Xanthomonas graminis pv. poae</name>
    <dbReference type="NCBI Taxonomy" id="227946"/>
    <lineage>
        <taxon>Bacteria</taxon>
        <taxon>Pseudomonadati</taxon>
        <taxon>Pseudomonadota</taxon>
        <taxon>Gammaproteobacteria</taxon>
        <taxon>Lysobacterales</taxon>
        <taxon>Lysobacteraceae</taxon>
        <taxon>Xanthomonas</taxon>
        <taxon>Xanthomonas translucens group</taxon>
        <taxon>Xanthomonas graminis</taxon>
    </lineage>
</organism>
<dbReference type="EMBL" id="LWSU01000274">
    <property type="protein sequence ID" value="OAX53474.1"/>
    <property type="molecule type" value="Genomic_DNA"/>
</dbReference>
<evidence type="ECO:0000313" key="2">
    <source>
        <dbReference type="Proteomes" id="UP000093858"/>
    </source>
</evidence>
<accession>A0A199NWV1</accession>
<proteinExistence type="predicted"/>
<dbReference type="InterPro" id="IPR041881">
    <property type="entry name" value="PqqD_sf"/>
</dbReference>
<gene>
    <name evidence="1" type="ORF">A6R73_07105</name>
</gene>
<evidence type="ECO:0000313" key="1">
    <source>
        <dbReference type="EMBL" id="OAX53474.1"/>
    </source>
</evidence>
<protein>
    <submittedName>
        <fullName evidence="1">Uncharacterized protein</fullName>
    </submittedName>
</protein>
<comment type="caution">
    <text evidence="1">The sequence shown here is derived from an EMBL/GenBank/DDBJ whole genome shotgun (WGS) entry which is preliminary data.</text>
</comment>
<sequence length="122" mass="13344">MIVPEAIFAKCRIFRLRQFQGQYYLIGRMSALKISPLAARAWRLFDGARCLGEIAVRLELESSRSDGTIFAELQAMAALLLDRQALKIVDALAASGDGDSGGAITIEEARIPKALLWGGYNN</sequence>
<name>A0A199NWV1_9XANT</name>
<dbReference type="AlphaFoldDB" id="A0A199NWV1"/>
<dbReference type="Gene3D" id="1.10.10.1150">
    <property type="entry name" value="Coenzyme PQQ synthesis protein D (PqqD)"/>
    <property type="match status" value="1"/>
</dbReference>